<keyword evidence="9 11" id="KW-0739">Sodium transport</keyword>
<dbReference type="GO" id="GO:0005886">
    <property type="term" value="C:plasma membrane"/>
    <property type="evidence" value="ECO:0007669"/>
    <property type="project" value="TreeGrafter"/>
</dbReference>
<keyword evidence="3 11" id="KW-0894">Sodium channel</keyword>
<keyword evidence="5" id="KW-1133">Transmembrane helix</keyword>
<accession>A0A1I8IKS0</accession>
<comment type="similarity">
    <text evidence="11">Belongs to the amiloride-sensitive sodium channel (TC 1.A.6) family.</text>
</comment>
<keyword evidence="4 11" id="KW-0812">Transmembrane</keyword>
<dbReference type="PRINTS" id="PR01078">
    <property type="entry name" value="AMINACHANNEL"/>
</dbReference>
<sequence>VYTKRLSYPYAEDCQNEYLTANKKYNMYSVVSNYSLPSVNYSKTACMKTCIQRRVEKRCLCSSPNLPISDPTVDPLYNSSYSICSYEYNSTTSTISTQAKCAQSAEKNAFSDCTALCKQDCDEYDYVPSLSHSMWPSDAYEDDSQQQIMSYNKNIRDTVNRLHHGERKSFMR</sequence>
<dbReference type="AlphaFoldDB" id="A0A1I8IKS0"/>
<dbReference type="PANTHER" id="PTHR11690">
    <property type="entry name" value="AMILORIDE-SENSITIVE SODIUM CHANNEL-RELATED"/>
    <property type="match status" value="1"/>
</dbReference>
<organism evidence="12 13">
    <name type="scientific">Macrostomum lignano</name>
    <dbReference type="NCBI Taxonomy" id="282301"/>
    <lineage>
        <taxon>Eukaryota</taxon>
        <taxon>Metazoa</taxon>
        <taxon>Spiralia</taxon>
        <taxon>Lophotrochozoa</taxon>
        <taxon>Platyhelminthes</taxon>
        <taxon>Rhabditophora</taxon>
        <taxon>Macrostomorpha</taxon>
        <taxon>Macrostomida</taxon>
        <taxon>Macrostomidae</taxon>
        <taxon>Macrostomum</taxon>
    </lineage>
</organism>
<name>A0A1I8IKS0_9PLAT</name>
<evidence type="ECO:0000256" key="3">
    <source>
        <dbReference type="ARBA" id="ARBA00022461"/>
    </source>
</evidence>
<proteinExistence type="inferred from homology"/>
<keyword evidence="10 11" id="KW-0407">Ion channel</keyword>
<protein>
    <submittedName>
        <fullName evidence="13">SERTA domain-containing protein</fullName>
    </submittedName>
</protein>
<keyword evidence="6" id="KW-0915">Sodium</keyword>
<evidence type="ECO:0000256" key="7">
    <source>
        <dbReference type="ARBA" id="ARBA00023065"/>
    </source>
</evidence>
<dbReference type="WBParaSite" id="maker-uti_cns_0013844-snap-gene-0.8-mRNA-1">
    <property type="protein sequence ID" value="maker-uti_cns_0013844-snap-gene-0.8-mRNA-1"/>
    <property type="gene ID" value="maker-uti_cns_0013844-snap-gene-0.8"/>
</dbReference>
<evidence type="ECO:0000313" key="13">
    <source>
        <dbReference type="WBParaSite" id="maker-uti_cns_0013844-snap-gene-0.8-mRNA-1"/>
    </source>
</evidence>
<dbReference type="Pfam" id="PF00858">
    <property type="entry name" value="ASC"/>
    <property type="match status" value="1"/>
</dbReference>
<evidence type="ECO:0000256" key="9">
    <source>
        <dbReference type="ARBA" id="ARBA00023201"/>
    </source>
</evidence>
<dbReference type="InterPro" id="IPR001873">
    <property type="entry name" value="ENaC"/>
</dbReference>
<comment type="subcellular location">
    <subcellularLocation>
        <location evidence="1">Membrane</location>
        <topology evidence="1">Multi-pass membrane protein</topology>
    </subcellularLocation>
</comment>
<evidence type="ECO:0000256" key="4">
    <source>
        <dbReference type="ARBA" id="ARBA00022692"/>
    </source>
</evidence>
<evidence type="ECO:0000256" key="5">
    <source>
        <dbReference type="ARBA" id="ARBA00022989"/>
    </source>
</evidence>
<keyword evidence="2 11" id="KW-0813">Transport</keyword>
<evidence type="ECO:0000256" key="1">
    <source>
        <dbReference type="ARBA" id="ARBA00004141"/>
    </source>
</evidence>
<evidence type="ECO:0000256" key="10">
    <source>
        <dbReference type="ARBA" id="ARBA00023303"/>
    </source>
</evidence>
<dbReference type="PANTHER" id="PTHR11690:SF248">
    <property type="entry name" value="PICKPOCKET 17, ISOFORM A"/>
    <property type="match status" value="1"/>
</dbReference>
<keyword evidence="8" id="KW-0472">Membrane</keyword>
<dbReference type="GO" id="GO:0015280">
    <property type="term" value="F:ligand-gated sodium channel activity"/>
    <property type="evidence" value="ECO:0007669"/>
    <property type="project" value="TreeGrafter"/>
</dbReference>
<evidence type="ECO:0000256" key="11">
    <source>
        <dbReference type="RuleBase" id="RU000679"/>
    </source>
</evidence>
<evidence type="ECO:0000256" key="2">
    <source>
        <dbReference type="ARBA" id="ARBA00022448"/>
    </source>
</evidence>
<evidence type="ECO:0000256" key="8">
    <source>
        <dbReference type="ARBA" id="ARBA00023136"/>
    </source>
</evidence>
<evidence type="ECO:0000313" key="12">
    <source>
        <dbReference type="Proteomes" id="UP000095280"/>
    </source>
</evidence>
<keyword evidence="7 11" id="KW-0406">Ion transport</keyword>
<evidence type="ECO:0000256" key="6">
    <source>
        <dbReference type="ARBA" id="ARBA00023053"/>
    </source>
</evidence>
<dbReference type="Proteomes" id="UP000095280">
    <property type="component" value="Unplaced"/>
</dbReference>
<keyword evidence="12" id="KW-1185">Reference proteome</keyword>
<reference evidence="13" key="1">
    <citation type="submission" date="2016-11" db="UniProtKB">
        <authorList>
            <consortium name="WormBaseParasite"/>
        </authorList>
    </citation>
    <scope>IDENTIFICATION</scope>
</reference>